<dbReference type="InterPro" id="IPR019239">
    <property type="entry name" value="VapB_antitoxin"/>
</dbReference>
<proteinExistence type="predicted"/>
<gene>
    <name evidence="1" type="ORF">LCGC14_2110400</name>
</gene>
<dbReference type="EMBL" id="LAZR01026070">
    <property type="protein sequence ID" value="KKL69889.1"/>
    <property type="molecule type" value="Genomic_DNA"/>
</dbReference>
<name>A0A0F9E7D1_9ZZZZ</name>
<reference evidence="1" key="1">
    <citation type="journal article" date="2015" name="Nature">
        <title>Complex archaea that bridge the gap between prokaryotes and eukaryotes.</title>
        <authorList>
            <person name="Spang A."/>
            <person name="Saw J.H."/>
            <person name="Jorgensen S.L."/>
            <person name="Zaremba-Niedzwiedzka K."/>
            <person name="Martijn J."/>
            <person name="Lind A.E."/>
            <person name="van Eijk R."/>
            <person name="Schleper C."/>
            <person name="Guy L."/>
            <person name="Ettema T.J."/>
        </authorList>
    </citation>
    <scope>NUCLEOTIDE SEQUENCE</scope>
</reference>
<comment type="caution">
    <text evidence="1">The sequence shown here is derived from an EMBL/GenBank/DDBJ whole genome shotgun (WGS) entry which is preliminary data.</text>
</comment>
<protein>
    <recommendedName>
        <fullName evidence="2">Type II toxin-antitoxin system VapB family antitoxin</fullName>
    </recommendedName>
</protein>
<organism evidence="1">
    <name type="scientific">marine sediment metagenome</name>
    <dbReference type="NCBI Taxonomy" id="412755"/>
    <lineage>
        <taxon>unclassified sequences</taxon>
        <taxon>metagenomes</taxon>
        <taxon>ecological metagenomes</taxon>
    </lineage>
</organism>
<accession>A0A0F9E7D1</accession>
<evidence type="ECO:0008006" key="2">
    <source>
        <dbReference type="Google" id="ProtNLM"/>
    </source>
</evidence>
<sequence>MKMGRTTVIIDDKLLENALKVTKLRTKRAVIEEGLRELVRKKNRELLRKELGTFDISLSLQELNKMREE</sequence>
<dbReference type="Pfam" id="PF09957">
    <property type="entry name" value="VapB_antitoxin"/>
    <property type="match status" value="1"/>
</dbReference>
<dbReference type="AlphaFoldDB" id="A0A0F9E7D1"/>
<evidence type="ECO:0000313" key="1">
    <source>
        <dbReference type="EMBL" id="KKL69889.1"/>
    </source>
</evidence>